<accession>A0A101V0F8</accession>
<dbReference type="AlphaFoldDB" id="A0A101V0F8"/>
<proteinExistence type="predicted"/>
<name>A0A101V0F8_9ACTN</name>
<evidence type="ECO:0000313" key="1">
    <source>
        <dbReference type="EMBL" id="KUO20231.1"/>
    </source>
</evidence>
<organism evidence="1 2">
    <name type="scientific">Streptomyces dysideae</name>
    <dbReference type="NCBI Taxonomy" id="909626"/>
    <lineage>
        <taxon>Bacteria</taxon>
        <taxon>Bacillati</taxon>
        <taxon>Actinomycetota</taxon>
        <taxon>Actinomycetes</taxon>
        <taxon>Kitasatosporales</taxon>
        <taxon>Streptomycetaceae</taxon>
        <taxon>Streptomyces</taxon>
    </lineage>
</organism>
<keyword evidence="2" id="KW-1185">Reference proteome</keyword>
<protein>
    <submittedName>
        <fullName evidence="1">Uncharacterized protein</fullName>
    </submittedName>
</protein>
<dbReference type="STRING" id="909626.AQJ91_15760"/>
<dbReference type="Proteomes" id="UP000053260">
    <property type="component" value="Unassembled WGS sequence"/>
</dbReference>
<dbReference type="EMBL" id="LMXB01000041">
    <property type="protein sequence ID" value="KUO20231.1"/>
    <property type="molecule type" value="Genomic_DNA"/>
</dbReference>
<reference evidence="1 2" key="1">
    <citation type="submission" date="2015-10" db="EMBL/GenBank/DDBJ databases">
        <title>Draft genome sequence of Streptomyces sp. RV15, isolated from a marine sponge.</title>
        <authorList>
            <person name="Ruckert C."/>
            <person name="Abdelmohsen U.R."/>
            <person name="Winkler A."/>
            <person name="Hentschel U."/>
            <person name="Kalinowski J."/>
            <person name="Kampfer P."/>
            <person name="Glaeser S."/>
        </authorList>
    </citation>
    <scope>NUCLEOTIDE SEQUENCE [LARGE SCALE GENOMIC DNA]</scope>
    <source>
        <strain evidence="1 2">RV15</strain>
    </source>
</reference>
<evidence type="ECO:0000313" key="2">
    <source>
        <dbReference type="Proteomes" id="UP000053260"/>
    </source>
</evidence>
<comment type="caution">
    <text evidence="1">The sequence shown here is derived from an EMBL/GenBank/DDBJ whole genome shotgun (WGS) entry which is preliminary data.</text>
</comment>
<gene>
    <name evidence="1" type="ORF">AQJ91_15760</name>
</gene>
<sequence length="75" mass="7844">MGAPVGSVMTVVEAVGEFGPVIAVALVPGGRSPGRSTAALLAVFVLPRRRRTGTRRRYTVSVPPVRMISADGRRG</sequence>